<accession>A0A2M7V7J7</accession>
<sequence length="255" mass="28366">MSRVIAIVNQKGGVGKTTTAMNLAAHLAELGKFVLLLDMDPQGNASSGLGFTKNEIPYGIYEALARQKRLHDVIFNTTHEGLRIIPATANLAGANIELVDMEDRERQLFNLIEEVKHAYDYIIIDCPPSLGLLTINSLVAADELLIPVQAEYYALEGLGQLLQTINLVREHIKPELGILGAVITMFDKRTKLSGDVMDQLYQYFPDTIFRSVIPRTVRLAEAPSFGQTILQYDPKGKGSRAYERLAMEILEKHNN</sequence>
<dbReference type="SUPFAM" id="SSF52540">
    <property type="entry name" value="P-loop containing nucleoside triphosphate hydrolases"/>
    <property type="match status" value="1"/>
</dbReference>
<dbReference type="AlphaFoldDB" id="A0A2M7V7J7"/>
<dbReference type="InterPro" id="IPR025669">
    <property type="entry name" value="AAA_dom"/>
</dbReference>
<evidence type="ECO:0000313" key="3">
    <source>
        <dbReference type="Proteomes" id="UP000228568"/>
    </source>
</evidence>
<evidence type="ECO:0000313" key="2">
    <source>
        <dbReference type="EMBL" id="PIZ94688.1"/>
    </source>
</evidence>
<dbReference type="PANTHER" id="PTHR13696:SF52">
    <property type="entry name" value="PARA FAMILY PROTEIN CT_582"/>
    <property type="match status" value="1"/>
</dbReference>
<dbReference type="InterPro" id="IPR027417">
    <property type="entry name" value="P-loop_NTPase"/>
</dbReference>
<dbReference type="FunFam" id="3.40.50.300:FF:000285">
    <property type="entry name" value="Sporulation initiation inhibitor Soj"/>
    <property type="match status" value="1"/>
</dbReference>
<dbReference type="PANTHER" id="PTHR13696">
    <property type="entry name" value="P-LOOP CONTAINING NUCLEOSIDE TRIPHOSPHATE HYDROLASE"/>
    <property type="match status" value="1"/>
</dbReference>
<dbReference type="Gene3D" id="3.40.50.300">
    <property type="entry name" value="P-loop containing nucleotide triphosphate hydrolases"/>
    <property type="match status" value="1"/>
</dbReference>
<feature type="domain" description="AAA" evidence="1">
    <location>
        <begin position="3"/>
        <end position="177"/>
    </location>
</feature>
<proteinExistence type="predicted"/>
<dbReference type="Proteomes" id="UP000228568">
    <property type="component" value="Unassembled WGS sequence"/>
</dbReference>
<gene>
    <name evidence="2" type="ORF">COX81_02895</name>
</gene>
<organism evidence="2 3">
    <name type="scientific">Candidatus Magasanikbacteria bacterium CG_4_10_14_0_2_um_filter_37_12</name>
    <dbReference type="NCBI Taxonomy" id="1974637"/>
    <lineage>
        <taxon>Bacteria</taxon>
        <taxon>Candidatus Magasanikiibacteriota</taxon>
    </lineage>
</organism>
<comment type="caution">
    <text evidence="2">The sequence shown here is derived from an EMBL/GenBank/DDBJ whole genome shotgun (WGS) entry which is preliminary data.</text>
</comment>
<dbReference type="InterPro" id="IPR050678">
    <property type="entry name" value="DNA_Partitioning_ATPase"/>
</dbReference>
<dbReference type="PIRSF" id="PIRSF009320">
    <property type="entry name" value="Nuc_binding_HP_1000"/>
    <property type="match status" value="1"/>
</dbReference>
<protein>
    <submittedName>
        <fullName evidence="2">Chromosome partitioning protein ParA</fullName>
    </submittedName>
</protein>
<reference evidence="3" key="1">
    <citation type="submission" date="2017-09" db="EMBL/GenBank/DDBJ databases">
        <title>Depth-based differentiation of microbial function through sediment-hosted aquifers and enrichment of novel symbionts in the deep terrestrial subsurface.</title>
        <authorList>
            <person name="Probst A.J."/>
            <person name="Ladd B."/>
            <person name="Jarett J.K."/>
            <person name="Geller-Mcgrath D.E."/>
            <person name="Sieber C.M.K."/>
            <person name="Emerson J.B."/>
            <person name="Anantharaman K."/>
            <person name="Thomas B.C."/>
            <person name="Malmstrom R."/>
            <person name="Stieglmeier M."/>
            <person name="Klingl A."/>
            <person name="Woyke T."/>
            <person name="Ryan C.M."/>
            <person name="Banfield J.F."/>
        </authorList>
    </citation>
    <scope>NUCLEOTIDE SEQUENCE [LARGE SCALE GENOMIC DNA]</scope>
</reference>
<name>A0A2M7V7J7_9BACT</name>
<dbReference type="CDD" id="cd02042">
    <property type="entry name" value="ParAB_family"/>
    <property type="match status" value="1"/>
</dbReference>
<dbReference type="Pfam" id="PF13614">
    <property type="entry name" value="AAA_31"/>
    <property type="match status" value="1"/>
</dbReference>
<evidence type="ECO:0000259" key="1">
    <source>
        <dbReference type="Pfam" id="PF13614"/>
    </source>
</evidence>
<dbReference type="EMBL" id="PFPK01000035">
    <property type="protein sequence ID" value="PIZ94688.1"/>
    <property type="molecule type" value="Genomic_DNA"/>
</dbReference>